<dbReference type="Gene3D" id="2.40.70.10">
    <property type="entry name" value="Acid Proteases"/>
    <property type="match status" value="1"/>
</dbReference>
<dbReference type="SMART" id="SM00343">
    <property type="entry name" value="ZnF_C2HC"/>
    <property type="match status" value="2"/>
</dbReference>
<feature type="compositionally biased region" description="Basic and acidic residues" evidence="2">
    <location>
        <begin position="322"/>
        <end position="391"/>
    </location>
</feature>
<dbReference type="SUPFAM" id="SSF50630">
    <property type="entry name" value="Acid proteases"/>
    <property type="match status" value="1"/>
</dbReference>
<feature type="domain" description="CCHC-type" evidence="3">
    <location>
        <begin position="7"/>
        <end position="20"/>
    </location>
</feature>
<evidence type="ECO:0000259" key="3">
    <source>
        <dbReference type="PROSITE" id="PS50158"/>
    </source>
</evidence>
<dbReference type="Pfam" id="PF13650">
    <property type="entry name" value="Asp_protease_2"/>
    <property type="match status" value="1"/>
</dbReference>
<protein>
    <recommendedName>
        <fullName evidence="3">CCHC-type domain-containing protein</fullName>
    </recommendedName>
</protein>
<evidence type="ECO:0000313" key="4">
    <source>
        <dbReference type="EMBL" id="KAK9877863.1"/>
    </source>
</evidence>
<keyword evidence="1" id="KW-0479">Metal-binding</keyword>
<dbReference type="InterPro" id="IPR036875">
    <property type="entry name" value="Znf_CCHC_sf"/>
</dbReference>
<keyword evidence="5" id="KW-1185">Reference proteome</keyword>
<dbReference type="GO" id="GO:0003676">
    <property type="term" value="F:nucleic acid binding"/>
    <property type="evidence" value="ECO:0007669"/>
    <property type="project" value="InterPro"/>
</dbReference>
<dbReference type="InterPro" id="IPR001878">
    <property type="entry name" value="Znf_CCHC"/>
</dbReference>
<dbReference type="EMBL" id="JARQZJ010000044">
    <property type="protein sequence ID" value="KAK9877863.1"/>
    <property type="molecule type" value="Genomic_DNA"/>
</dbReference>
<dbReference type="InterPro" id="IPR021109">
    <property type="entry name" value="Peptidase_aspartic_dom_sf"/>
</dbReference>
<keyword evidence="1" id="KW-0862">Zinc</keyword>
<dbReference type="AlphaFoldDB" id="A0AAW1UB78"/>
<dbReference type="SUPFAM" id="SSF57756">
    <property type="entry name" value="Retrovirus zinc finger-like domains"/>
    <property type="match status" value="1"/>
</dbReference>
<name>A0AAW1UB78_9CUCU</name>
<evidence type="ECO:0000313" key="5">
    <source>
        <dbReference type="Proteomes" id="UP001431783"/>
    </source>
</evidence>
<dbReference type="GO" id="GO:0008270">
    <property type="term" value="F:zinc ion binding"/>
    <property type="evidence" value="ECO:0007669"/>
    <property type="project" value="UniProtKB-KW"/>
</dbReference>
<reference evidence="4 5" key="1">
    <citation type="submission" date="2023-03" db="EMBL/GenBank/DDBJ databases">
        <title>Genome insight into feeding habits of ladybird beetles.</title>
        <authorList>
            <person name="Li H.-S."/>
            <person name="Huang Y.-H."/>
            <person name="Pang H."/>
        </authorList>
    </citation>
    <scope>NUCLEOTIDE SEQUENCE [LARGE SCALE GENOMIC DNA]</scope>
    <source>
        <strain evidence="4">SYSU_2023b</strain>
        <tissue evidence="4">Whole body</tissue>
    </source>
</reference>
<organism evidence="4 5">
    <name type="scientific">Henosepilachna vigintioctopunctata</name>
    <dbReference type="NCBI Taxonomy" id="420089"/>
    <lineage>
        <taxon>Eukaryota</taxon>
        <taxon>Metazoa</taxon>
        <taxon>Ecdysozoa</taxon>
        <taxon>Arthropoda</taxon>
        <taxon>Hexapoda</taxon>
        <taxon>Insecta</taxon>
        <taxon>Pterygota</taxon>
        <taxon>Neoptera</taxon>
        <taxon>Endopterygota</taxon>
        <taxon>Coleoptera</taxon>
        <taxon>Polyphaga</taxon>
        <taxon>Cucujiformia</taxon>
        <taxon>Coccinelloidea</taxon>
        <taxon>Coccinellidae</taxon>
        <taxon>Epilachninae</taxon>
        <taxon>Epilachnini</taxon>
        <taxon>Henosepilachna</taxon>
    </lineage>
</organism>
<accession>A0AAW1UB78</accession>
<dbReference type="Gene3D" id="4.10.60.10">
    <property type="entry name" value="Zinc finger, CCHC-type"/>
    <property type="match status" value="2"/>
</dbReference>
<evidence type="ECO:0000256" key="2">
    <source>
        <dbReference type="SAM" id="MobiDB-lite"/>
    </source>
</evidence>
<gene>
    <name evidence="4" type="ORF">WA026_020091</name>
</gene>
<dbReference type="Proteomes" id="UP001431783">
    <property type="component" value="Unassembled WGS sequence"/>
</dbReference>
<dbReference type="CDD" id="cd00303">
    <property type="entry name" value="retropepsin_like"/>
    <property type="match status" value="1"/>
</dbReference>
<proteinExistence type="predicted"/>
<feature type="region of interest" description="Disordered" evidence="2">
    <location>
        <begin position="307"/>
        <end position="398"/>
    </location>
</feature>
<evidence type="ECO:0000256" key="1">
    <source>
        <dbReference type="PROSITE-ProRule" id="PRU00047"/>
    </source>
</evidence>
<sequence>MSDSNNCFKCGKSGHWARSCNMKKREVPNFTSDKQESIKNKVTRCFLCRKLGHLARECPSKEAKYYDLDRPVENIRRNQEPPPPPNLCMDNNPFDEIETTALQAFDAIDEHDWDFLKNENQKDASLGLKRQSEEDHKFGNFILQGEKSKYYKTVLLNNTNFNGFLDTCSDKCLIKYTAAKKAHLNVQLDDTDVMVGSPTFKGKIISIGKAITSVNVDAVEVSNVEVFVVSDDVLNIDVVIGRSWLDHPHIMFLKMDNTLYLADITLKTYDKFRGIVSSLDIKMPAKKNFLDSRLDMVTSSDEDIGKSNSFGTLLKKPHHSRPKPDFKDIEDHVPRKRYREVSYERGRETRARSRSKERVRDSIRDVRLGRLNEKSRRSRERSRERSRDRYMSRHTGRH</sequence>
<comment type="caution">
    <text evidence="4">The sequence shown here is derived from an EMBL/GenBank/DDBJ whole genome shotgun (WGS) entry which is preliminary data.</text>
</comment>
<keyword evidence="1" id="KW-0863">Zinc-finger</keyword>
<dbReference type="PROSITE" id="PS50158">
    <property type="entry name" value="ZF_CCHC"/>
    <property type="match status" value="2"/>
</dbReference>
<feature type="domain" description="CCHC-type" evidence="3">
    <location>
        <begin position="44"/>
        <end position="60"/>
    </location>
</feature>
<dbReference type="Pfam" id="PF00098">
    <property type="entry name" value="zf-CCHC"/>
    <property type="match status" value="2"/>
</dbReference>